<dbReference type="FunFam" id="3.30.980.10:FF:000005">
    <property type="entry name" value="Threonyl-tRNA synthetase, mitochondrial"/>
    <property type="match status" value="1"/>
</dbReference>
<evidence type="ECO:0000313" key="15">
    <source>
        <dbReference type="EMBL" id="WPK24708.1"/>
    </source>
</evidence>
<dbReference type="GO" id="GO:0004829">
    <property type="term" value="F:threonine-tRNA ligase activity"/>
    <property type="evidence" value="ECO:0007669"/>
    <property type="project" value="UniProtKB-EC"/>
</dbReference>
<dbReference type="CDD" id="cd01667">
    <property type="entry name" value="TGS_ThrRS"/>
    <property type="match status" value="1"/>
</dbReference>
<keyword evidence="4" id="KW-0963">Cytoplasm</keyword>
<dbReference type="HAMAP" id="MF_00184">
    <property type="entry name" value="Thr_tRNA_synth"/>
    <property type="match status" value="1"/>
</dbReference>
<evidence type="ECO:0000256" key="6">
    <source>
        <dbReference type="ARBA" id="ARBA00022741"/>
    </source>
</evidence>
<dbReference type="AlphaFoldDB" id="A0AAX4H899"/>
<comment type="subcellular location">
    <subcellularLocation>
        <location evidence="1">Cytoplasm</location>
    </subcellularLocation>
</comment>
<organism evidence="15 16">
    <name type="scientific">Australozyma saopauloensis</name>
    <dbReference type="NCBI Taxonomy" id="291208"/>
    <lineage>
        <taxon>Eukaryota</taxon>
        <taxon>Fungi</taxon>
        <taxon>Dikarya</taxon>
        <taxon>Ascomycota</taxon>
        <taxon>Saccharomycotina</taxon>
        <taxon>Pichiomycetes</taxon>
        <taxon>Metschnikowiaceae</taxon>
        <taxon>Australozyma</taxon>
    </lineage>
</organism>
<dbReference type="Gene3D" id="3.10.20.30">
    <property type="match status" value="1"/>
</dbReference>
<dbReference type="SUPFAM" id="SSF52954">
    <property type="entry name" value="Class II aaRS ABD-related"/>
    <property type="match status" value="1"/>
</dbReference>
<evidence type="ECO:0000256" key="10">
    <source>
        <dbReference type="ARBA" id="ARBA00031900"/>
    </source>
</evidence>
<dbReference type="Gene3D" id="3.40.50.800">
    <property type="entry name" value="Anticodon-binding domain"/>
    <property type="match status" value="1"/>
</dbReference>
<accession>A0AAX4H899</accession>
<dbReference type="EC" id="6.1.1.3" evidence="3"/>
<dbReference type="SUPFAM" id="SSF81271">
    <property type="entry name" value="TGS-like"/>
    <property type="match status" value="1"/>
</dbReference>
<evidence type="ECO:0000259" key="13">
    <source>
        <dbReference type="PROSITE" id="PS50862"/>
    </source>
</evidence>
<evidence type="ECO:0000256" key="5">
    <source>
        <dbReference type="ARBA" id="ARBA00022598"/>
    </source>
</evidence>
<dbReference type="Pfam" id="PF03129">
    <property type="entry name" value="HGTP_anticodon"/>
    <property type="match status" value="1"/>
</dbReference>
<evidence type="ECO:0000256" key="12">
    <source>
        <dbReference type="ARBA" id="ARBA00073157"/>
    </source>
</evidence>
<dbReference type="Gene3D" id="3.30.980.10">
    <property type="entry name" value="Threonyl-trna Synthetase, Chain A, domain 2"/>
    <property type="match status" value="1"/>
</dbReference>
<dbReference type="FunFam" id="3.30.930.10:FF:000009">
    <property type="entry name" value="Threonine--tRNA ligase 2, cytoplasmic"/>
    <property type="match status" value="1"/>
</dbReference>
<keyword evidence="9" id="KW-0030">Aminoacyl-tRNA synthetase</keyword>
<sequence length="726" mass="83585">MADIQEGVANLALEAKAKVEEAVKAVVGKKDKKSSGSLRLLRMDPQPEYIDHRIKIFDEIKAKYDAEISAKERKQLAITLKDGTIKQGLAYEITPFQIASEIGKSFAGRQVISKVNGELWDLTRPLEEDTVLEFLDFDHPEGKQVFWHSSAHVLGEACECHYGCHLSYGPPTEDGFFYDMSINNGEGSVSQDDFTKLEEVSSGVVREKQDFVRLEMTKEELLKMFAYNKYKVQFIADKVPDGTSTTVYRCGPLIDLCRGPHVIDTGKIKAFKILKNSSSYFQGNAENDSLQRVYGISFPDKKLLAAHMKFLKEAAERDHRKIGRDQELFYFNEMSPGSAFWLPHGTKIYNALVDMIRSEYRQRGYDEVITPNMYNSKLWETSGHWVNYKDNMFQVEVEKENFALKPMNCPGHCLLFKSRERSYRDLPWRVADFGVLHRNEYSGALSGLTRVRRFQQDDAHIFCQQDQVEEEISGVFAFLRKVYGIFGFDFKMELSTRPDNYIGDLDTWNAAEKSLENSLNRFMGEGNWELNPGDGAFYGPKIDIKISDALKRWFQCATIQLDFQMPSRFKLEFKAESNGENSIAQPVMIHRAVLGSVERMTAILTEHYKGRWPFWMSPRQILVVPVGVKYFKYAEELKEKLVKEHHFHAEVDLSKNTLQKKVRSGQLLQFNFIFIVGETEEQENSVNVRNRDIQEEQGKNEAIPFETVVGQLQRLKTEMRLDNKLV</sequence>
<proteinExistence type="inferred from homology"/>
<dbReference type="NCBIfam" id="TIGR00418">
    <property type="entry name" value="thrS"/>
    <property type="match status" value="1"/>
</dbReference>
<dbReference type="Pfam" id="PF07973">
    <property type="entry name" value="tRNA_SAD"/>
    <property type="match status" value="1"/>
</dbReference>
<dbReference type="PROSITE" id="PS51880">
    <property type="entry name" value="TGS"/>
    <property type="match status" value="1"/>
</dbReference>
<dbReference type="CDD" id="cd00771">
    <property type="entry name" value="ThrRS_core"/>
    <property type="match status" value="1"/>
</dbReference>
<feature type="domain" description="Aminoacyl-transfer RNA synthetases class-II family profile" evidence="13">
    <location>
        <begin position="300"/>
        <end position="613"/>
    </location>
</feature>
<dbReference type="GO" id="GO:0006435">
    <property type="term" value="P:threonyl-tRNA aminoacylation"/>
    <property type="evidence" value="ECO:0007669"/>
    <property type="project" value="InterPro"/>
</dbReference>
<name>A0AAX4H899_9ASCO</name>
<dbReference type="KEGG" id="asau:88173056"/>
<dbReference type="InterPro" id="IPR012676">
    <property type="entry name" value="TGS-like"/>
</dbReference>
<evidence type="ECO:0000256" key="2">
    <source>
        <dbReference type="ARBA" id="ARBA00008226"/>
    </source>
</evidence>
<dbReference type="CDD" id="cd00860">
    <property type="entry name" value="ThrRS_anticodon"/>
    <property type="match status" value="1"/>
</dbReference>
<dbReference type="SUPFAM" id="SSF55186">
    <property type="entry name" value="ThrRS/AlaRS common domain"/>
    <property type="match status" value="1"/>
</dbReference>
<dbReference type="InterPro" id="IPR018163">
    <property type="entry name" value="Thr/Ala-tRNA-synth_IIc_edit"/>
</dbReference>
<dbReference type="InterPro" id="IPR002320">
    <property type="entry name" value="Thr-tRNA-ligase_IIa"/>
</dbReference>
<evidence type="ECO:0000313" key="16">
    <source>
        <dbReference type="Proteomes" id="UP001338582"/>
    </source>
</evidence>
<dbReference type="Pfam" id="PF00587">
    <property type="entry name" value="tRNA-synt_2b"/>
    <property type="match status" value="1"/>
</dbReference>
<dbReference type="Pfam" id="PF02824">
    <property type="entry name" value="TGS"/>
    <property type="match status" value="1"/>
</dbReference>
<keyword evidence="7" id="KW-0067">ATP-binding</keyword>
<dbReference type="InterPro" id="IPR002314">
    <property type="entry name" value="aa-tRNA-synt_IIb"/>
</dbReference>
<protein>
    <recommendedName>
        <fullName evidence="12">Threonine--tRNA ligase, cytoplasmic</fullName>
        <ecNumber evidence="3">6.1.1.3</ecNumber>
    </recommendedName>
    <alternativeName>
        <fullName evidence="10">Threonyl-tRNA synthetase</fullName>
    </alternativeName>
</protein>
<comment type="catalytic activity">
    <reaction evidence="11">
        <text>tRNA(Thr) + L-threonine + ATP = L-threonyl-tRNA(Thr) + AMP + diphosphate + H(+)</text>
        <dbReference type="Rhea" id="RHEA:24624"/>
        <dbReference type="Rhea" id="RHEA-COMP:9670"/>
        <dbReference type="Rhea" id="RHEA-COMP:9704"/>
        <dbReference type="ChEBI" id="CHEBI:15378"/>
        <dbReference type="ChEBI" id="CHEBI:30616"/>
        <dbReference type="ChEBI" id="CHEBI:33019"/>
        <dbReference type="ChEBI" id="CHEBI:57926"/>
        <dbReference type="ChEBI" id="CHEBI:78442"/>
        <dbReference type="ChEBI" id="CHEBI:78534"/>
        <dbReference type="ChEBI" id="CHEBI:456215"/>
        <dbReference type="EC" id="6.1.1.3"/>
    </reaction>
</comment>
<evidence type="ECO:0000256" key="11">
    <source>
        <dbReference type="ARBA" id="ARBA00049515"/>
    </source>
</evidence>
<dbReference type="InterPro" id="IPR006195">
    <property type="entry name" value="aa-tRNA-synth_II"/>
</dbReference>
<evidence type="ECO:0000256" key="9">
    <source>
        <dbReference type="ARBA" id="ARBA00023146"/>
    </source>
</evidence>
<dbReference type="GO" id="GO:0005739">
    <property type="term" value="C:mitochondrion"/>
    <property type="evidence" value="ECO:0007669"/>
    <property type="project" value="TreeGrafter"/>
</dbReference>
<evidence type="ECO:0000256" key="1">
    <source>
        <dbReference type="ARBA" id="ARBA00004496"/>
    </source>
</evidence>
<dbReference type="PRINTS" id="PR01047">
    <property type="entry name" value="TRNASYNTHTHR"/>
</dbReference>
<dbReference type="RefSeq" id="XP_062877091.1">
    <property type="nucleotide sequence ID" value="XM_063021021.1"/>
</dbReference>
<evidence type="ECO:0000259" key="14">
    <source>
        <dbReference type="PROSITE" id="PS51880"/>
    </source>
</evidence>
<dbReference type="EMBL" id="CP138895">
    <property type="protein sequence ID" value="WPK24708.1"/>
    <property type="molecule type" value="Genomic_DNA"/>
</dbReference>
<dbReference type="Proteomes" id="UP001338582">
    <property type="component" value="Chromosome 2"/>
</dbReference>
<dbReference type="InterPro" id="IPR012675">
    <property type="entry name" value="Beta-grasp_dom_sf"/>
</dbReference>
<dbReference type="InterPro" id="IPR045864">
    <property type="entry name" value="aa-tRNA-synth_II/BPL/LPL"/>
</dbReference>
<dbReference type="InterPro" id="IPR047246">
    <property type="entry name" value="ThrRS_anticodon"/>
</dbReference>
<dbReference type="GeneID" id="88173056"/>
<dbReference type="InterPro" id="IPR004154">
    <property type="entry name" value="Anticodon-bd"/>
</dbReference>
<evidence type="ECO:0000256" key="8">
    <source>
        <dbReference type="ARBA" id="ARBA00022917"/>
    </source>
</evidence>
<dbReference type="InterPro" id="IPR033728">
    <property type="entry name" value="ThrRS_core"/>
</dbReference>
<reference evidence="15 16" key="1">
    <citation type="submission" date="2023-10" db="EMBL/GenBank/DDBJ databases">
        <title>Draft Genome Sequence of Candida saopaulonensis from a very Premature Infant with Sepsis.</title>
        <authorList>
            <person name="Ning Y."/>
            <person name="Dai R."/>
            <person name="Xiao M."/>
            <person name="Xu Y."/>
            <person name="Yan Q."/>
            <person name="Zhang L."/>
        </authorList>
    </citation>
    <scope>NUCLEOTIDE SEQUENCE [LARGE SCALE GENOMIC DNA]</scope>
    <source>
        <strain evidence="15 16">19XY460</strain>
    </source>
</reference>
<keyword evidence="8" id="KW-0648">Protein biosynthesis</keyword>
<evidence type="ECO:0000256" key="3">
    <source>
        <dbReference type="ARBA" id="ARBA00013163"/>
    </source>
</evidence>
<dbReference type="InterPro" id="IPR036621">
    <property type="entry name" value="Anticodon-bd_dom_sf"/>
</dbReference>
<dbReference type="PANTHER" id="PTHR11451">
    <property type="entry name" value="THREONINE-TRNA LIGASE"/>
    <property type="match status" value="1"/>
</dbReference>
<dbReference type="PANTHER" id="PTHR11451:SF46">
    <property type="entry name" value="THREONINE--TRNA LIGASE"/>
    <property type="match status" value="1"/>
</dbReference>
<evidence type="ECO:0000256" key="7">
    <source>
        <dbReference type="ARBA" id="ARBA00022840"/>
    </source>
</evidence>
<dbReference type="FunFam" id="3.10.20.30:FF:000006">
    <property type="entry name" value="Threonine--tRNA ligase, cytoplasmic"/>
    <property type="match status" value="1"/>
</dbReference>
<keyword evidence="6" id="KW-0547">Nucleotide-binding</keyword>
<comment type="similarity">
    <text evidence="2">Belongs to the class-II aminoacyl-tRNA synthetase family.</text>
</comment>
<dbReference type="SUPFAM" id="SSF55681">
    <property type="entry name" value="Class II aaRS and biotin synthetases"/>
    <property type="match status" value="1"/>
</dbReference>
<keyword evidence="5" id="KW-0436">Ligase</keyword>
<gene>
    <name evidence="15" type="ORF">PUMCH_001991</name>
</gene>
<dbReference type="GO" id="GO:0005524">
    <property type="term" value="F:ATP binding"/>
    <property type="evidence" value="ECO:0007669"/>
    <property type="project" value="UniProtKB-KW"/>
</dbReference>
<dbReference type="InterPro" id="IPR004095">
    <property type="entry name" value="TGS"/>
</dbReference>
<dbReference type="SMART" id="SM00863">
    <property type="entry name" value="tRNA_SAD"/>
    <property type="match status" value="1"/>
</dbReference>
<dbReference type="PROSITE" id="PS50862">
    <property type="entry name" value="AA_TRNA_LIGASE_II"/>
    <property type="match status" value="1"/>
</dbReference>
<evidence type="ECO:0000256" key="4">
    <source>
        <dbReference type="ARBA" id="ARBA00022490"/>
    </source>
</evidence>
<dbReference type="InterPro" id="IPR012947">
    <property type="entry name" value="tRNA_SAD"/>
</dbReference>
<feature type="domain" description="TGS" evidence="14">
    <location>
        <begin position="73"/>
        <end position="136"/>
    </location>
</feature>
<dbReference type="Gene3D" id="3.30.930.10">
    <property type="entry name" value="Bira Bifunctional Protein, Domain 2"/>
    <property type="match status" value="1"/>
</dbReference>
<keyword evidence="16" id="KW-1185">Reference proteome</keyword>